<dbReference type="InterPro" id="IPR001910">
    <property type="entry name" value="Inosine/uridine_hydrolase_dom"/>
</dbReference>
<dbReference type="GO" id="GO:0006152">
    <property type="term" value="P:purine nucleoside catabolic process"/>
    <property type="evidence" value="ECO:0007669"/>
    <property type="project" value="TreeGrafter"/>
</dbReference>
<dbReference type="EMBL" id="VLKI01000001">
    <property type="protein sequence ID" value="TWH91232.1"/>
    <property type="molecule type" value="Genomic_DNA"/>
</dbReference>
<gene>
    <name evidence="4" type="ORF">IQ19_00688</name>
</gene>
<dbReference type="GO" id="GO:0005829">
    <property type="term" value="C:cytosol"/>
    <property type="evidence" value="ECO:0007669"/>
    <property type="project" value="TreeGrafter"/>
</dbReference>
<dbReference type="OrthoDB" id="9797882at2"/>
<dbReference type="RefSeq" id="WP_144539823.1">
    <property type="nucleotide sequence ID" value="NZ_CBCSDC010000009.1"/>
</dbReference>
<dbReference type="SUPFAM" id="SSF53590">
    <property type="entry name" value="Nucleoside hydrolase"/>
    <property type="match status" value="1"/>
</dbReference>
<evidence type="ECO:0000256" key="1">
    <source>
        <dbReference type="ARBA" id="ARBA00022801"/>
    </source>
</evidence>
<name>A0A562K736_9BACI</name>
<feature type="domain" description="Inosine/uridine-preferring nucleoside hydrolase" evidence="3">
    <location>
        <begin position="4"/>
        <end position="303"/>
    </location>
</feature>
<dbReference type="GO" id="GO:0008477">
    <property type="term" value="F:purine nucleosidase activity"/>
    <property type="evidence" value="ECO:0007669"/>
    <property type="project" value="TreeGrafter"/>
</dbReference>
<dbReference type="InterPro" id="IPR023186">
    <property type="entry name" value="IUNH"/>
</dbReference>
<dbReference type="InterPro" id="IPR036452">
    <property type="entry name" value="Ribo_hydro-like"/>
</dbReference>
<organism evidence="4 5">
    <name type="scientific">Cytobacillus oceanisediminis</name>
    <dbReference type="NCBI Taxonomy" id="665099"/>
    <lineage>
        <taxon>Bacteria</taxon>
        <taxon>Bacillati</taxon>
        <taxon>Bacillota</taxon>
        <taxon>Bacilli</taxon>
        <taxon>Bacillales</taxon>
        <taxon>Bacillaceae</taxon>
        <taxon>Cytobacillus</taxon>
    </lineage>
</organism>
<dbReference type="CDD" id="cd00455">
    <property type="entry name" value="nuc_hydro"/>
    <property type="match status" value="1"/>
</dbReference>
<dbReference type="Proteomes" id="UP000318667">
    <property type="component" value="Unassembled WGS sequence"/>
</dbReference>
<dbReference type="PANTHER" id="PTHR12304">
    <property type="entry name" value="INOSINE-URIDINE PREFERRING NUCLEOSIDE HYDROLASE"/>
    <property type="match status" value="1"/>
</dbReference>
<dbReference type="Pfam" id="PF01156">
    <property type="entry name" value="IU_nuc_hydro"/>
    <property type="match status" value="1"/>
</dbReference>
<dbReference type="PANTHER" id="PTHR12304:SF4">
    <property type="entry name" value="URIDINE NUCLEOSIDASE"/>
    <property type="match status" value="1"/>
</dbReference>
<sequence>MEKVLLFCDPGIDDAVAIIYALLNPRIDLVGVVTGYGNVNEKQATDNASYLLQLGGRPDIPVIRGAKGPFSGELVSYYPEIHGPEGLGPIRPPDNLITNVQDYRAVFDLIDLYKNDLTLVDVGRSTSLAISFILKGAEEVNLVKGIYIMGGAINHPGNVTAVAEANFFGDPIATDLVLEKGKNVTVIPLNVTNYALVNPQIVNWIAASNSNPYSGLIKSIIDYYINAYKKLIPGLNAAPMHDVITLFALTSPGSFQFASRRVRVESSSLSRGNTIADFRAKPKEEPKETLDHIALAFDYNAFIQDFINVMTAKINNLK</sequence>
<dbReference type="Gene3D" id="3.90.245.10">
    <property type="entry name" value="Ribonucleoside hydrolase-like"/>
    <property type="match status" value="1"/>
</dbReference>
<proteinExistence type="predicted"/>
<evidence type="ECO:0000313" key="4">
    <source>
        <dbReference type="EMBL" id="TWH91232.1"/>
    </source>
</evidence>
<keyword evidence="2" id="KW-0326">Glycosidase</keyword>
<evidence type="ECO:0000259" key="3">
    <source>
        <dbReference type="Pfam" id="PF01156"/>
    </source>
</evidence>
<keyword evidence="1" id="KW-0378">Hydrolase</keyword>
<reference evidence="4 5" key="1">
    <citation type="journal article" date="2015" name="Stand. Genomic Sci.">
        <title>Genomic Encyclopedia of Bacterial and Archaeal Type Strains, Phase III: the genomes of soil and plant-associated and newly described type strains.</title>
        <authorList>
            <person name="Whitman W.B."/>
            <person name="Woyke T."/>
            <person name="Klenk H.P."/>
            <person name="Zhou Y."/>
            <person name="Lilburn T.G."/>
            <person name="Beck B.J."/>
            <person name="De Vos P."/>
            <person name="Vandamme P."/>
            <person name="Eisen J.A."/>
            <person name="Garrity G."/>
            <person name="Hugenholtz P."/>
            <person name="Kyrpides N.C."/>
        </authorList>
    </citation>
    <scope>NUCLEOTIDE SEQUENCE [LARGE SCALE GENOMIC DNA]</scope>
    <source>
        <strain evidence="4 5">CGMCC 1.10115</strain>
    </source>
</reference>
<dbReference type="GeneID" id="65401962"/>
<keyword evidence="5" id="KW-1185">Reference proteome</keyword>
<evidence type="ECO:0000256" key="2">
    <source>
        <dbReference type="ARBA" id="ARBA00023295"/>
    </source>
</evidence>
<comment type="caution">
    <text evidence="4">The sequence shown here is derived from an EMBL/GenBank/DDBJ whole genome shotgun (WGS) entry which is preliminary data.</text>
</comment>
<evidence type="ECO:0000313" key="5">
    <source>
        <dbReference type="Proteomes" id="UP000318667"/>
    </source>
</evidence>
<accession>A0A562K736</accession>
<protein>
    <submittedName>
        <fullName evidence="4">Purine nucleosidase</fullName>
    </submittedName>
</protein>
<dbReference type="AlphaFoldDB" id="A0A562K736"/>